<dbReference type="Gene3D" id="2.120.10.80">
    <property type="entry name" value="Kelch-type beta propeller"/>
    <property type="match status" value="2"/>
</dbReference>
<dbReference type="InterPro" id="IPR000210">
    <property type="entry name" value="BTB/POZ_dom"/>
</dbReference>
<dbReference type="PIRSF" id="PIRSF037037">
    <property type="entry name" value="Kelch-like_protein_gigaxonin"/>
    <property type="match status" value="1"/>
</dbReference>
<reference evidence="4" key="1">
    <citation type="submission" date="2020-10" db="EMBL/GenBank/DDBJ databases">
        <authorList>
            <person name="Kikuchi T."/>
        </authorList>
    </citation>
    <scope>NUCLEOTIDE SEQUENCE</scope>
    <source>
        <strain evidence="4">NKZ352</strain>
    </source>
</reference>
<keyword evidence="2" id="KW-0677">Repeat</keyword>
<dbReference type="SMART" id="SM00875">
    <property type="entry name" value="BACK"/>
    <property type="match status" value="1"/>
</dbReference>
<dbReference type="PRINTS" id="PR00501">
    <property type="entry name" value="KELCHREPEAT"/>
</dbReference>
<keyword evidence="5" id="KW-1185">Reference proteome</keyword>
<feature type="domain" description="BTB" evidence="3">
    <location>
        <begin position="1"/>
        <end position="40"/>
    </location>
</feature>
<comment type="caution">
    <text evidence="4">The sequence shown here is derived from an EMBL/GenBank/DDBJ whole genome shotgun (WGS) entry which is preliminary data.</text>
</comment>
<dbReference type="FunFam" id="1.25.40.420:FF:000001">
    <property type="entry name" value="Kelch-like family member 12"/>
    <property type="match status" value="1"/>
</dbReference>
<evidence type="ECO:0000259" key="3">
    <source>
        <dbReference type="PROSITE" id="PS50097"/>
    </source>
</evidence>
<sequence length="513" mass="57670">MFTSDMIEAHKSEIHINGMEFETMNLLVSFAYTGELRISTGNVQSLMMGANFWQLLEVVQQGSLFLISRLHSSNVLYIRSFCFSMCCEESVIKKANSFLQKHFLAISREAEFVNLSEDEVVELLNFDELYVDSEEDIFTAAIRWLQHEPSRNASSARILSCVRLPLLKPSFLADIVATNKLIKEDLACRDLVDEAKDYHLIPERRPLMKSFRLKARQCHDVPGLIFALGGLMKPCETRSAVEIYDPILKKWTAAKEMSTVRSRVGVAVEHRQVYAIGGFNGQDRLKLVEIKSVLMKLLVFIWIAPLRRKRSALAAAFLHNRLYVCGGYDGIISLSSVEVYDPDKNVWEDGPDMIKQRSASGVAVLEGYIYVLGGHDGMTIFNSVERFDPETQKWEMMPSMTTKRCRLGATAYNGKIYACGGYDGSSFLKSAECFDVKTMRWTPVTPMNICRSRVSLAANIDGLYAIAGYDGENNLCSVEVYDEDSDSWKLTTPLQTHEGGVGVGVIPIPPFML</sequence>
<evidence type="ECO:0000256" key="2">
    <source>
        <dbReference type="ARBA" id="ARBA00022737"/>
    </source>
</evidence>
<dbReference type="InterPro" id="IPR011705">
    <property type="entry name" value="BACK"/>
</dbReference>
<dbReference type="Pfam" id="PF01344">
    <property type="entry name" value="Kelch_1"/>
    <property type="match status" value="4"/>
</dbReference>
<dbReference type="InterPro" id="IPR017096">
    <property type="entry name" value="BTB-kelch_protein"/>
</dbReference>
<dbReference type="SUPFAM" id="SSF54695">
    <property type="entry name" value="POZ domain"/>
    <property type="match status" value="1"/>
</dbReference>
<dbReference type="SMART" id="SM00612">
    <property type="entry name" value="Kelch"/>
    <property type="match status" value="6"/>
</dbReference>
<dbReference type="InterPro" id="IPR006652">
    <property type="entry name" value="Kelch_1"/>
</dbReference>
<dbReference type="Pfam" id="PF00651">
    <property type="entry name" value="BTB"/>
    <property type="match status" value="1"/>
</dbReference>
<accession>A0A8S1HWH3</accession>
<dbReference type="Gene3D" id="1.25.40.420">
    <property type="match status" value="1"/>
</dbReference>
<dbReference type="PANTHER" id="PTHR45632:SF3">
    <property type="entry name" value="KELCH-LIKE PROTEIN 32"/>
    <property type="match status" value="1"/>
</dbReference>
<gene>
    <name evidence="4" type="ORF">CAUJ_LOCUS13329</name>
</gene>
<name>A0A8S1HWH3_9PELO</name>
<dbReference type="Proteomes" id="UP000835052">
    <property type="component" value="Unassembled WGS sequence"/>
</dbReference>
<protein>
    <recommendedName>
        <fullName evidence="3">BTB domain-containing protein</fullName>
    </recommendedName>
</protein>
<dbReference type="OrthoDB" id="20684at2759"/>
<evidence type="ECO:0000313" key="5">
    <source>
        <dbReference type="Proteomes" id="UP000835052"/>
    </source>
</evidence>
<keyword evidence="1" id="KW-0880">Kelch repeat</keyword>
<evidence type="ECO:0000313" key="4">
    <source>
        <dbReference type="EMBL" id="CAD6197420.1"/>
    </source>
</evidence>
<dbReference type="Gene3D" id="3.30.710.10">
    <property type="entry name" value="Potassium Channel Kv1.1, Chain A"/>
    <property type="match status" value="1"/>
</dbReference>
<dbReference type="SUPFAM" id="SSF117281">
    <property type="entry name" value="Kelch motif"/>
    <property type="match status" value="1"/>
</dbReference>
<dbReference type="AlphaFoldDB" id="A0A8S1HWH3"/>
<dbReference type="Pfam" id="PF07707">
    <property type="entry name" value="BACK"/>
    <property type="match status" value="1"/>
</dbReference>
<dbReference type="InterPro" id="IPR015915">
    <property type="entry name" value="Kelch-typ_b-propeller"/>
</dbReference>
<proteinExistence type="predicted"/>
<evidence type="ECO:0000256" key="1">
    <source>
        <dbReference type="ARBA" id="ARBA00022441"/>
    </source>
</evidence>
<dbReference type="InterPro" id="IPR011333">
    <property type="entry name" value="SKP1/BTB/POZ_sf"/>
</dbReference>
<dbReference type="PANTHER" id="PTHR45632">
    <property type="entry name" value="LD33804P"/>
    <property type="match status" value="1"/>
</dbReference>
<organism evidence="4 5">
    <name type="scientific">Caenorhabditis auriculariae</name>
    <dbReference type="NCBI Taxonomy" id="2777116"/>
    <lineage>
        <taxon>Eukaryota</taxon>
        <taxon>Metazoa</taxon>
        <taxon>Ecdysozoa</taxon>
        <taxon>Nematoda</taxon>
        <taxon>Chromadorea</taxon>
        <taxon>Rhabditida</taxon>
        <taxon>Rhabditina</taxon>
        <taxon>Rhabditomorpha</taxon>
        <taxon>Rhabditoidea</taxon>
        <taxon>Rhabditidae</taxon>
        <taxon>Peloderinae</taxon>
        <taxon>Caenorhabditis</taxon>
    </lineage>
</organism>
<dbReference type="PROSITE" id="PS50097">
    <property type="entry name" value="BTB"/>
    <property type="match status" value="1"/>
</dbReference>
<dbReference type="EMBL" id="CAJGYM010000093">
    <property type="protein sequence ID" value="CAD6197420.1"/>
    <property type="molecule type" value="Genomic_DNA"/>
</dbReference>